<gene>
    <name evidence="2" type="ORF">CGZ88_1505</name>
</gene>
<evidence type="ECO:0000256" key="1">
    <source>
        <dbReference type="SAM" id="MobiDB-lite"/>
    </source>
</evidence>
<dbReference type="Proteomes" id="UP000234935">
    <property type="component" value="Unassembled WGS sequence"/>
</dbReference>
<proteinExistence type="predicted"/>
<protein>
    <submittedName>
        <fullName evidence="2">3-isopropylmalate dehydrogenase</fullName>
    </submittedName>
</protein>
<keyword evidence="3" id="KW-1185">Reference proteome</keyword>
<feature type="region of interest" description="Disordered" evidence="1">
    <location>
        <begin position="58"/>
        <end position="78"/>
    </location>
</feature>
<comment type="caution">
    <text evidence="2">The sequence shown here is derived from an EMBL/GenBank/DDBJ whole genome shotgun (WGS) entry which is preliminary data.</text>
</comment>
<dbReference type="PANTHER" id="PTHR38733:SF1">
    <property type="entry name" value="TYPE IV METHYL-DIRECTED RESTRICTION ENZYME ECOKMCRBC"/>
    <property type="match status" value="1"/>
</dbReference>
<name>A0A2N5IYK2_9BIFI</name>
<organism evidence="2 3">
    <name type="scientific">Bifidobacterium anseris</name>
    <dbReference type="NCBI Taxonomy" id="2020963"/>
    <lineage>
        <taxon>Bacteria</taxon>
        <taxon>Bacillati</taxon>
        <taxon>Actinomycetota</taxon>
        <taxon>Actinomycetes</taxon>
        <taxon>Bifidobacteriales</taxon>
        <taxon>Bifidobacteriaceae</taxon>
        <taxon>Bifidobacterium</taxon>
    </lineage>
</organism>
<evidence type="ECO:0000313" key="2">
    <source>
        <dbReference type="EMBL" id="PLS27020.1"/>
    </source>
</evidence>
<dbReference type="Pfam" id="PF10117">
    <property type="entry name" value="McrBC"/>
    <property type="match status" value="1"/>
</dbReference>
<reference evidence="2 3" key="1">
    <citation type="submission" date="2017-07" db="EMBL/GenBank/DDBJ databases">
        <title>Bifidobacterium novel species.</title>
        <authorList>
            <person name="Lugli G.A."/>
            <person name="Milani C."/>
            <person name="Duranti S."/>
            <person name="Mangifesta M."/>
        </authorList>
    </citation>
    <scope>NUCLEOTIDE SEQUENCE [LARGE SCALE GENOMIC DNA]</scope>
    <source>
        <strain evidence="3">Goo31D</strain>
    </source>
</reference>
<feature type="compositionally biased region" description="Polar residues" evidence="1">
    <location>
        <begin position="69"/>
        <end position="78"/>
    </location>
</feature>
<evidence type="ECO:0000313" key="3">
    <source>
        <dbReference type="Proteomes" id="UP000234935"/>
    </source>
</evidence>
<dbReference type="PANTHER" id="PTHR38733">
    <property type="entry name" value="PROTEIN MCRC"/>
    <property type="match status" value="1"/>
</dbReference>
<dbReference type="InterPro" id="IPR019292">
    <property type="entry name" value="McrC"/>
</dbReference>
<dbReference type="AlphaFoldDB" id="A0A2N5IYK2"/>
<dbReference type="REBASE" id="385063">
    <property type="entry name" value="Ban31DMcrBCP"/>
</dbReference>
<dbReference type="EMBL" id="NMYC01000005">
    <property type="protein sequence ID" value="PLS27020.1"/>
    <property type="molecule type" value="Genomic_DNA"/>
</dbReference>
<sequence>MTQPNEWEPWISHSGDLSYLAADNSVLDLSSKEERSRTDISNGVISLEEAFRQGPITSADAQDEPVESPQESTAAPGLTQSQIDFVQHQLIDTKVRENRHWFYFSDEKHNADLRDKYVLGYGPWVNSPKLHLYTQNIAGLIRNNDGTFQMSISSRFSRDENGRPVHIGKDWFFNYMMERVLHFNLLNLDFDANPKSAWTMLLRLMFPSFLKNAVSKGIFRQYVRRYYNDPRPRGRIDVARHIRKNTPFLGSVAYSTREFDADNPVTELIRHTIEFLDSQDSDTRRILHQDQKTRKAVEQIRQATPHYESDERQKIISENIRKPVLHPFYQDYRTLQRLCIEILTNRGVEFTESSSEYTPNGILFNCSWMWESYLNVLLHDHLPQIIAVEHPDNASSEHGYHTYVGEGGKKTMYPDFLLDYRNGTDNIVVADAKYKMSDTPERDDRLQLLAYMLRFDANLAFQLNPISDLKVAEAYSDRQLDVLTGCDLLHGGSAKRPEDAPKRVAVYRLNVGQAGIESYDDYRERMQTREQQYVEAMVREIERVSSPDSAR</sequence>
<accession>A0A2N5IYK2</accession>